<reference evidence="5 6" key="1">
    <citation type="submission" date="2013-07" db="EMBL/GenBank/DDBJ databases">
        <authorList>
            <person name="Genoscope - CEA"/>
        </authorList>
    </citation>
    <scope>NUCLEOTIDE SEQUENCE [LARGE SCALE GENOMIC DNA]</scope>
    <source>
        <strain evidence="5 6">G6</strain>
    </source>
</reference>
<sequence>MKQVSVIALVFSHTSVTSVAMPIEILTIAANTIGGAAPHVSIISPPHQENRNHTNNLLMGSTRFPHSTLAASLDCGQQPDMILVGSLGFPEWETRHCTPEIIAWIQAMDEKRIPIVSICSGTFILAQAGLLNNGATIHPHFFPEFKKRFPHIPLYTDKKIISDNHRFCISSAYGCGSCMLNIIELVYGQYAREQCTKFLLDENDSTALFDSAGFTPYRQHADALIHKLQDWMHTFPSEILSVADLANKIHLCERQMKRRFKIATGKTPIQYIQQIRLSQAKHWLEKSQKSIEEISHEVGYEDTRYFRELFKRCHGLTPKEYRQKYHHSSLFLPNAIGYPSEKPD</sequence>
<keyword evidence="2" id="KW-0238">DNA-binding</keyword>
<dbReference type="PROSITE" id="PS01124">
    <property type="entry name" value="HTH_ARAC_FAMILY_2"/>
    <property type="match status" value="1"/>
</dbReference>
<dbReference type="Pfam" id="PF12833">
    <property type="entry name" value="HTH_18"/>
    <property type="match status" value="1"/>
</dbReference>
<dbReference type="InterPro" id="IPR009057">
    <property type="entry name" value="Homeodomain-like_sf"/>
</dbReference>
<accession>A0A068R4B7</accession>
<dbReference type="SMART" id="SM00342">
    <property type="entry name" value="HTH_ARAC"/>
    <property type="match status" value="1"/>
</dbReference>
<evidence type="ECO:0000313" key="6">
    <source>
        <dbReference type="Proteomes" id="UP000032735"/>
    </source>
</evidence>
<dbReference type="InterPro" id="IPR020449">
    <property type="entry name" value="Tscrpt_reg_AraC-type_HTH"/>
</dbReference>
<protein>
    <recommendedName>
        <fullName evidence="4">HTH araC/xylS-type domain-containing protein</fullName>
    </recommendedName>
</protein>
<dbReference type="SUPFAM" id="SSF52317">
    <property type="entry name" value="Class I glutamine amidotransferase-like"/>
    <property type="match status" value="1"/>
</dbReference>
<evidence type="ECO:0000256" key="1">
    <source>
        <dbReference type="ARBA" id="ARBA00023015"/>
    </source>
</evidence>
<dbReference type="GO" id="GO:0043565">
    <property type="term" value="F:sequence-specific DNA binding"/>
    <property type="evidence" value="ECO:0007669"/>
    <property type="project" value="InterPro"/>
</dbReference>
<dbReference type="RefSeq" id="WP_045959079.1">
    <property type="nucleotide sequence ID" value="NZ_FO704551.1"/>
</dbReference>
<evidence type="ECO:0000313" key="5">
    <source>
        <dbReference type="EMBL" id="CDG22048.1"/>
    </source>
</evidence>
<name>A0A068R4B7_9GAMM</name>
<keyword evidence="6" id="KW-1185">Reference proteome</keyword>
<dbReference type="KEGG" id="xpo:XPG1_2392"/>
<dbReference type="InterPro" id="IPR018060">
    <property type="entry name" value="HTH_AraC"/>
</dbReference>
<dbReference type="Proteomes" id="UP000032735">
    <property type="component" value="Chromosome"/>
</dbReference>
<dbReference type="PROSITE" id="PS00041">
    <property type="entry name" value="HTH_ARAC_FAMILY_1"/>
    <property type="match status" value="1"/>
</dbReference>
<dbReference type="Gene3D" id="3.40.50.880">
    <property type="match status" value="1"/>
</dbReference>
<keyword evidence="3" id="KW-0804">Transcription</keyword>
<organism evidence="5 6">
    <name type="scientific">Xenorhabdus poinarii G6</name>
    <dbReference type="NCBI Taxonomy" id="1354304"/>
    <lineage>
        <taxon>Bacteria</taxon>
        <taxon>Pseudomonadati</taxon>
        <taxon>Pseudomonadota</taxon>
        <taxon>Gammaproteobacteria</taxon>
        <taxon>Enterobacterales</taxon>
        <taxon>Morganellaceae</taxon>
        <taxon>Xenorhabdus</taxon>
    </lineage>
</organism>
<proteinExistence type="predicted"/>
<dbReference type="PRINTS" id="PR00032">
    <property type="entry name" value="HTHARAC"/>
</dbReference>
<dbReference type="InterPro" id="IPR018062">
    <property type="entry name" value="HTH_AraC-typ_CS"/>
</dbReference>
<dbReference type="GO" id="GO:0003700">
    <property type="term" value="F:DNA-binding transcription factor activity"/>
    <property type="evidence" value="ECO:0007669"/>
    <property type="project" value="InterPro"/>
</dbReference>
<evidence type="ECO:0000256" key="3">
    <source>
        <dbReference type="ARBA" id="ARBA00023163"/>
    </source>
</evidence>
<dbReference type="EMBL" id="FO704551">
    <property type="protein sequence ID" value="CDG22048.1"/>
    <property type="molecule type" value="Genomic_DNA"/>
</dbReference>
<dbReference type="PANTHER" id="PTHR43280:SF28">
    <property type="entry name" value="HTH-TYPE TRANSCRIPTIONAL ACTIVATOR RHAS"/>
    <property type="match status" value="1"/>
</dbReference>
<dbReference type="InterPro" id="IPR029062">
    <property type="entry name" value="Class_I_gatase-like"/>
</dbReference>
<evidence type="ECO:0000256" key="2">
    <source>
        <dbReference type="ARBA" id="ARBA00023125"/>
    </source>
</evidence>
<dbReference type="OrthoDB" id="9803764at2"/>
<dbReference type="AlphaFoldDB" id="A0A068R4B7"/>
<gene>
    <name evidence="5" type="ORF">XPG1_2392</name>
</gene>
<feature type="domain" description="HTH araC/xylS-type" evidence="4">
    <location>
        <begin position="226"/>
        <end position="324"/>
    </location>
</feature>
<dbReference type="PANTHER" id="PTHR43280">
    <property type="entry name" value="ARAC-FAMILY TRANSCRIPTIONAL REGULATOR"/>
    <property type="match status" value="1"/>
</dbReference>
<dbReference type="Gene3D" id="1.10.10.60">
    <property type="entry name" value="Homeodomain-like"/>
    <property type="match status" value="2"/>
</dbReference>
<dbReference type="SUPFAM" id="SSF46689">
    <property type="entry name" value="Homeodomain-like"/>
    <property type="match status" value="2"/>
</dbReference>
<dbReference type="STRING" id="1354304.XPG1_2392"/>
<evidence type="ECO:0000259" key="4">
    <source>
        <dbReference type="PROSITE" id="PS01124"/>
    </source>
</evidence>
<keyword evidence="1" id="KW-0805">Transcription regulation</keyword>
<dbReference type="HOGENOM" id="CLU_000445_59_0_6"/>